<comment type="caution">
    <text evidence="9">The sequence shown here is derived from an EMBL/GenBank/DDBJ whole genome shotgun (WGS) entry which is preliminary data.</text>
</comment>
<dbReference type="STRING" id="764103.G7E8C3"/>
<evidence type="ECO:0000256" key="5">
    <source>
        <dbReference type="PROSITE-ProRule" id="PRU00146"/>
    </source>
</evidence>
<evidence type="ECO:0000256" key="1">
    <source>
        <dbReference type="ARBA" id="ARBA00022723"/>
    </source>
</evidence>
<accession>G7E8C3</accession>
<dbReference type="GO" id="GO:0008270">
    <property type="term" value="F:zinc ion binding"/>
    <property type="evidence" value="ECO:0007669"/>
    <property type="project" value="UniProtKB-KW"/>
</dbReference>
<reference evidence="9 10" key="2">
    <citation type="journal article" date="2012" name="Open Biol.">
        <title>Characteristics of nucleosomes and linker DNA regions on the genome of the basidiomycete Mixia osmundae revealed by mono- and dinucleosome mapping.</title>
        <authorList>
            <person name="Nishida H."/>
            <person name="Kondo S."/>
            <person name="Matsumoto T."/>
            <person name="Suzuki Y."/>
            <person name="Yoshikawa H."/>
            <person name="Taylor T.D."/>
            <person name="Sugiyama J."/>
        </authorList>
    </citation>
    <scope>NUCLEOTIDE SEQUENCE [LARGE SCALE GENOMIC DNA]</scope>
    <source>
        <strain evidence="10">CBS 9802 / IAM 14324 / JCM 22182 / KY 12970</strain>
    </source>
</reference>
<feature type="compositionally biased region" description="Basic residues" evidence="7">
    <location>
        <begin position="549"/>
        <end position="561"/>
    </location>
</feature>
<dbReference type="Proteomes" id="UP000009131">
    <property type="component" value="Unassembled WGS sequence"/>
</dbReference>
<name>G7E8C3_MIXOS</name>
<proteinExistence type="predicted"/>
<feature type="region of interest" description="Disordered" evidence="7">
    <location>
        <begin position="528"/>
        <end position="561"/>
    </location>
</feature>
<feature type="repeat" description="RCC1" evidence="6">
    <location>
        <begin position="201"/>
        <end position="263"/>
    </location>
</feature>
<dbReference type="SUPFAM" id="SSF57903">
    <property type="entry name" value="FYVE/PHD zinc finger"/>
    <property type="match status" value="1"/>
</dbReference>
<evidence type="ECO:0000256" key="7">
    <source>
        <dbReference type="SAM" id="MobiDB-lite"/>
    </source>
</evidence>
<dbReference type="OrthoDB" id="5370059at2759"/>
<protein>
    <recommendedName>
        <fullName evidence="8">PHD-type domain-containing protein</fullName>
    </recommendedName>
</protein>
<evidence type="ECO:0000256" key="6">
    <source>
        <dbReference type="PROSITE-ProRule" id="PRU00235"/>
    </source>
</evidence>
<dbReference type="PANTHER" id="PTHR46207">
    <property type="entry name" value="PROTEIN RCC2"/>
    <property type="match status" value="1"/>
</dbReference>
<evidence type="ECO:0000256" key="2">
    <source>
        <dbReference type="ARBA" id="ARBA00022737"/>
    </source>
</evidence>
<evidence type="ECO:0000259" key="8">
    <source>
        <dbReference type="PROSITE" id="PS50016"/>
    </source>
</evidence>
<gene>
    <name evidence="9" type="primary">Mo05772</name>
    <name evidence="9" type="ORF">E5Q_05772</name>
</gene>
<evidence type="ECO:0000313" key="10">
    <source>
        <dbReference type="Proteomes" id="UP000009131"/>
    </source>
</evidence>
<feature type="repeat" description="RCC1" evidence="6">
    <location>
        <begin position="83"/>
        <end position="146"/>
    </location>
</feature>
<feature type="domain" description="PHD-type" evidence="8">
    <location>
        <begin position="473"/>
        <end position="524"/>
    </location>
</feature>
<keyword evidence="2" id="KW-0677">Repeat</keyword>
<keyword evidence="10" id="KW-1185">Reference proteome</keyword>
<evidence type="ECO:0000256" key="4">
    <source>
        <dbReference type="ARBA" id="ARBA00022833"/>
    </source>
</evidence>
<dbReference type="PROSITE" id="PS50016">
    <property type="entry name" value="ZF_PHD_2"/>
    <property type="match status" value="1"/>
</dbReference>
<dbReference type="GO" id="GO:0031267">
    <property type="term" value="F:small GTPase binding"/>
    <property type="evidence" value="ECO:0007669"/>
    <property type="project" value="TreeGrafter"/>
</dbReference>
<dbReference type="HOGENOM" id="CLU_005210_7_1_1"/>
<feature type="region of interest" description="Disordered" evidence="7">
    <location>
        <begin position="444"/>
        <end position="466"/>
    </location>
</feature>
<dbReference type="InterPro" id="IPR001965">
    <property type="entry name" value="Znf_PHD"/>
</dbReference>
<dbReference type="InterPro" id="IPR009091">
    <property type="entry name" value="RCC1/BLIP-II"/>
</dbReference>
<dbReference type="PANTHER" id="PTHR46207:SF1">
    <property type="entry name" value="PROTEIN RCC2"/>
    <property type="match status" value="1"/>
</dbReference>
<dbReference type="RefSeq" id="XP_014567819.1">
    <property type="nucleotide sequence ID" value="XM_014712333.1"/>
</dbReference>
<dbReference type="InterPro" id="IPR028641">
    <property type="entry name" value="RCC2"/>
</dbReference>
<organism evidence="9 10">
    <name type="scientific">Mixia osmundae (strain CBS 9802 / IAM 14324 / JCM 22182 / KY 12970)</name>
    <dbReference type="NCBI Taxonomy" id="764103"/>
    <lineage>
        <taxon>Eukaryota</taxon>
        <taxon>Fungi</taxon>
        <taxon>Dikarya</taxon>
        <taxon>Basidiomycota</taxon>
        <taxon>Pucciniomycotina</taxon>
        <taxon>Mixiomycetes</taxon>
        <taxon>Mixiales</taxon>
        <taxon>Mixiaceae</taxon>
        <taxon>Mixia</taxon>
    </lineage>
</organism>
<feature type="repeat" description="RCC1" evidence="6">
    <location>
        <begin position="264"/>
        <end position="319"/>
    </location>
</feature>
<dbReference type="Gene3D" id="3.30.40.10">
    <property type="entry name" value="Zinc/RING finger domain, C3HC4 (zinc finger)"/>
    <property type="match status" value="1"/>
</dbReference>
<dbReference type="InterPro" id="IPR019786">
    <property type="entry name" value="Zinc_finger_PHD-type_CS"/>
</dbReference>
<feature type="compositionally biased region" description="Polar residues" evidence="7">
    <location>
        <begin position="450"/>
        <end position="460"/>
    </location>
</feature>
<evidence type="ECO:0000256" key="3">
    <source>
        <dbReference type="ARBA" id="ARBA00022771"/>
    </source>
</evidence>
<dbReference type="PROSITE" id="PS50012">
    <property type="entry name" value="RCC1_3"/>
    <property type="match status" value="5"/>
</dbReference>
<dbReference type="PRINTS" id="PR00633">
    <property type="entry name" value="RCCNDNSATION"/>
</dbReference>
<keyword evidence="4" id="KW-0862">Zinc</keyword>
<dbReference type="Pfam" id="PF00628">
    <property type="entry name" value="PHD"/>
    <property type="match status" value="1"/>
</dbReference>
<dbReference type="EMBL" id="BABT02000179">
    <property type="protein sequence ID" value="GAA99083.1"/>
    <property type="molecule type" value="Genomic_DNA"/>
</dbReference>
<sequence>MTSEEHFAEIKSRFGKRPQDLDGAWGRLVVTGCTDWATAGRKAVQNSADVTTPSIVRSVAHVAFRRIFTSHSGATHVAIDINGTAWLWGRNEHGALGTNAPDPVSGPVSLLNSSFYPANTLPSGLSQSPIVHAAIGRHHLLLVTEAGEVYAAGANAMGQCGQDDLKDLHAFKRVVAGGIGKEKAIQVAAGINYSLILTTTGRVYAFGSHEKGVLGSGKTGEYITGKGLAFQEQPTPMPVRGLEGKDIIQISSGQQHNLALDSDGYLYAWGYSALGRTGMGNQVDLLVAKPVSQFAQTNVLMRASYICCGPQNSFVIDGQRMLYLFGRWKTSGDGSSGQPWMHPRPVHEIQAYKQRLISLGGATLFAVADDEGTNNVTIGWGQNCTNGELGLGVDQRKSATLPIRVETLDGLQILDLAAGQNTTYFLVRPPHALEVLEKLRKAVARESDGTPASTTSSDVWSQLPRWPETPDTPDICIVCKEDRGETDPPLECDRCEYPYHLSCTDPRLEKVPDSEWFCDDCLADSGEQRAASSGKKRKVDAFEDQAAKGKTKAPKGKKKAR</sequence>
<dbReference type="eggNOG" id="KOG1427">
    <property type="taxonomic scope" value="Eukaryota"/>
</dbReference>
<dbReference type="Gene3D" id="2.130.10.30">
    <property type="entry name" value="Regulator of chromosome condensation 1/beta-lactamase-inhibitor protein II"/>
    <property type="match status" value="2"/>
</dbReference>
<dbReference type="OMA" id="GKWKNTG"/>
<reference evidence="9 10" key="1">
    <citation type="journal article" date="2011" name="J. Gen. Appl. Microbiol.">
        <title>Draft genome sequencing of the enigmatic basidiomycete Mixia osmundae.</title>
        <authorList>
            <person name="Nishida H."/>
            <person name="Nagatsuka Y."/>
            <person name="Sugiyama J."/>
        </authorList>
    </citation>
    <scope>NUCLEOTIDE SEQUENCE [LARGE SCALE GENOMIC DNA]</scope>
    <source>
        <strain evidence="10">CBS 9802 / IAM 14324 / JCM 22182 / KY 12970</strain>
    </source>
</reference>
<feature type="repeat" description="RCC1" evidence="6">
    <location>
        <begin position="147"/>
        <end position="200"/>
    </location>
</feature>
<dbReference type="InParanoid" id="G7E8C3"/>
<feature type="repeat" description="RCC1" evidence="6">
    <location>
        <begin position="375"/>
        <end position="429"/>
    </location>
</feature>
<dbReference type="InterPro" id="IPR019787">
    <property type="entry name" value="Znf_PHD-finger"/>
</dbReference>
<dbReference type="GO" id="GO:0016020">
    <property type="term" value="C:membrane"/>
    <property type="evidence" value="ECO:0007669"/>
    <property type="project" value="TreeGrafter"/>
</dbReference>
<dbReference type="Pfam" id="PF25390">
    <property type="entry name" value="WD40_RLD"/>
    <property type="match status" value="1"/>
</dbReference>
<dbReference type="SMART" id="SM00249">
    <property type="entry name" value="PHD"/>
    <property type="match status" value="1"/>
</dbReference>
<dbReference type="PROSITE" id="PS01359">
    <property type="entry name" value="ZF_PHD_1"/>
    <property type="match status" value="1"/>
</dbReference>
<dbReference type="SUPFAM" id="SSF50985">
    <property type="entry name" value="RCC1/BLIP-II"/>
    <property type="match status" value="1"/>
</dbReference>
<dbReference type="InterPro" id="IPR013083">
    <property type="entry name" value="Znf_RING/FYVE/PHD"/>
</dbReference>
<dbReference type="AlphaFoldDB" id="G7E8C3"/>
<keyword evidence="1" id="KW-0479">Metal-binding</keyword>
<dbReference type="InterPro" id="IPR058923">
    <property type="entry name" value="RCC1-like_dom"/>
</dbReference>
<evidence type="ECO:0000313" key="9">
    <source>
        <dbReference type="EMBL" id="GAA99083.1"/>
    </source>
</evidence>
<dbReference type="InterPro" id="IPR011011">
    <property type="entry name" value="Znf_FYVE_PHD"/>
</dbReference>
<dbReference type="InterPro" id="IPR000408">
    <property type="entry name" value="Reg_chr_condens"/>
</dbReference>
<keyword evidence="3 5" id="KW-0863">Zinc-finger</keyword>